<organism evidence="2 3">
    <name type="scientific">Niveomyces insectorum RCEF 264</name>
    <dbReference type="NCBI Taxonomy" id="1081102"/>
    <lineage>
        <taxon>Eukaryota</taxon>
        <taxon>Fungi</taxon>
        <taxon>Dikarya</taxon>
        <taxon>Ascomycota</taxon>
        <taxon>Pezizomycotina</taxon>
        <taxon>Sordariomycetes</taxon>
        <taxon>Hypocreomycetidae</taxon>
        <taxon>Hypocreales</taxon>
        <taxon>Cordycipitaceae</taxon>
        <taxon>Niveomyces</taxon>
    </lineage>
</organism>
<dbReference type="PANTHER" id="PTHR15615">
    <property type="match status" value="1"/>
</dbReference>
<dbReference type="GO" id="GO:0000307">
    <property type="term" value="C:cyclin-dependent protein kinase holoenzyme complex"/>
    <property type="evidence" value="ECO:0007669"/>
    <property type="project" value="TreeGrafter"/>
</dbReference>
<dbReference type="PANTHER" id="PTHR15615:SF27">
    <property type="entry name" value="PHO85 CYCLIN CLG1"/>
    <property type="match status" value="1"/>
</dbReference>
<proteinExistence type="predicted"/>
<dbReference type="Gene3D" id="1.10.472.10">
    <property type="entry name" value="Cyclin-like"/>
    <property type="match status" value="1"/>
</dbReference>
<sequence>MLDSRCPPYGYSVGLMTEYIVKASCFLLGRRPSQCVSFGILLYGFLARTQLPGTTILLGLLYLSRRVEDGRLFLRAGMAQSLRTTTPLPAAVPETQAWQQLVVAIVLGSKYLDDNSFGNASWAMASSKPQRLLDAMELEWLDDADWRLHIDLDYDNDYGAWIASWQDWLLQRTTQMTFLPHGCLAAQQHRIAAPWGHGHTDDKAGTAALPAECPAKSRAAGRNMA</sequence>
<evidence type="ECO:0000313" key="2">
    <source>
        <dbReference type="EMBL" id="OAA66842.1"/>
    </source>
</evidence>
<accession>A0A162JC94</accession>
<dbReference type="AlphaFoldDB" id="A0A162JC94"/>
<dbReference type="EMBL" id="AZHD01000002">
    <property type="protein sequence ID" value="OAA66842.1"/>
    <property type="molecule type" value="Genomic_DNA"/>
</dbReference>
<dbReference type="Proteomes" id="UP000076874">
    <property type="component" value="Unassembled WGS sequence"/>
</dbReference>
<reference evidence="2 3" key="1">
    <citation type="journal article" date="2016" name="Genome Biol. Evol.">
        <title>Divergent and convergent evolution of fungal pathogenicity.</title>
        <authorList>
            <person name="Shang Y."/>
            <person name="Xiao G."/>
            <person name="Zheng P."/>
            <person name="Cen K."/>
            <person name="Zhan S."/>
            <person name="Wang C."/>
        </authorList>
    </citation>
    <scope>NUCLEOTIDE SEQUENCE [LARGE SCALE GENOMIC DNA]</scope>
    <source>
        <strain evidence="2 3">RCEF 264</strain>
    </source>
</reference>
<dbReference type="STRING" id="1081102.A0A162JC94"/>
<name>A0A162JC94_9HYPO</name>
<dbReference type="GO" id="GO:0019901">
    <property type="term" value="F:protein kinase binding"/>
    <property type="evidence" value="ECO:0007669"/>
    <property type="project" value="InterPro"/>
</dbReference>
<dbReference type="GO" id="GO:0016538">
    <property type="term" value="F:cyclin-dependent protein serine/threonine kinase regulator activity"/>
    <property type="evidence" value="ECO:0007669"/>
    <property type="project" value="TreeGrafter"/>
</dbReference>
<comment type="caution">
    <text evidence="2">The sequence shown here is derived from an EMBL/GenBank/DDBJ whole genome shotgun (WGS) entry which is preliminary data.</text>
</comment>
<dbReference type="CDD" id="cd20557">
    <property type="entry name" value="CYCLIN_ScPCL1-like"/>
    <property type="match status" value="1"/>
</dbReference>
<dbReference type="GO" id="GO:0005634">
    <property type="term" value="C:nucleus"/>
    <property type="evidence" value="ECO:0007669"/>
    <property type="project" value="TreeGrafter"/>
</dbReference>
<protein>
    <submittedName>
        <fullName evidence="2">Uncharacterized protein</fullName>
    </submittedName>
</protein>
<gene>
    <name evidence="2" type="ORF">SPI_01418</name>
</gene>
<dbReference type="OrthoDB" id="244495at2759"/>
<feature type="region of interest" description="Disordered" evidence="1">
    <location>
        <begin position="196"/>
        <end position="225"/>
    </location>
</feature>
<keyword evidence="3" id="KW-1185">Reference proteome</keyword>
<dbReference type="InterPro" id="IPR013922">
    <property type="entry name" value="Cyclin_PHO80-like"/>
</dbReference>
<evidence type="ECO:0000256" key="1">
    <source>
        <dbReference type="SAM" id="MobiDB-lite"/>
    </source>
</evidence>
<evidence type="ECO:0000313" key="3">
    <source>
        <dbReference type="Proteomes" id="UP000076874"/>
    </source>
</evidence>